<evidence type="ECO:0000256" key="1">
    <source>
        <dbReference type="ARBA" id="ARBA00010515"/>
    </source>
</evidence>
<dbReference type="EMBL" id="JAAMPC010000003">
    <property type="protein sequence ID" value="KAG2319714.1"/>
    <property type="molecule type" value="Genomic_DNA"/>
</dbReference>
<feature type="domain" description="Alpha/beta hydrolase fold-3" evidence="2">
    <location>
        <begin position="1"/>
        <end position="80"/>
    </location>
</feature>
<dbReference type="InterPro" id="IPR050466">
    <property type="entry name" value="Carboxylest/Gibb_receptor"/>
</dbReference>
<comment type="caution">
    <text evidence="3">The sequence shown here is derived from an EMBL/GenBank/DDBJ whole genome shotgun (WGS) entry which is preliminary data.</text>
</comment>
<accession>A0A8X7VY88</accession>
<dbReference type="PANTHER" id="PTHR23024:SF544">
    <property type="entry name" value="CARBOXYLESTERASE 1-RELATED"/>
    <property type="match status" value="1"/>
</dbReference>
<keyword evidence="4" id="KW-1185">Reference proteome</keyword>
<dbReference type="OrthoDB" id="408631at2759"/>
<organism evidence="3 4">
    <name type="scientific">Brassica carinata</name>
    <name type="common">Ethiopian mustard</name>
    <name type="synonym">Abyssinian cabbage</name>
    <dbReference type="NCBI Taxonomy" id="52824"/>
    <lineage>
        <taxon>Eukaryota</taxon>
        <taxon>Viridiplantae</taxon>
        <taxon>Streptophyta</taxon>
        <taxon>Embryophyta</taxon>
        <taxon>Tracheophyta</taxon>
        <taxon>Spermatophyta</taxon>
        <taxon>Magnoliopsida</taxon>
        <taxon>eudicotyledons</taxon>
        <taxon>Gunneridae</taxon>
        <taxon>Pentapetalae</taxon>
        <taxon>rosids</taxon>
        <taxon>malvids</taxon>
        <taxon>Brassicales</taxon>
        <taxon>Brassicaceae</taxon>
        <taxon>Brassiceae</taxon>
        <taxon>Brassica</taxon>
    </lineage>
</organism>
<dbReference type="AlphaFoldDB" id="A0A8X7VY88"/>
<name>A0A8X7VY88_BRACI</name>
<dbReference type="Gene3D" id="3.40.50.1820">
    <property type="entry name" value="alpha/beta hydrolase"/>
    <property type="match status" value="1"/>
</dbReference>
<dbReference type="Proteomes" id="UP000886595">
    <property type="component" value="Unassembled WGS sequence"/>
</dbReference>
<evidence type="ECO:0000313" key="3">
    <source>
        <dbReference type="EMBL" id="KAG2319714.1"/>
    </source>
</evidence>
<dbReference type="InterPro" id="IPR029058">
    <property type="entry name" value="AB_hydrolase_fold"/>
</dbReference>
<sequence length="105" mass="11510">MEGIWEVASPGSEKGVEDPWIDVVGSDLSGLGCGRVLVMVAGKDVLAREGRVYAEKLVESGWEGGRVEVVESKDEDHVFHIRSPDSGNARLLVQRFAEFLRQSLL</sequence>
<comment type="similarity">
    <text evidence="1">Belongs to the 'GDXG' lipolytic enzyme family.</text>
</comment>
<protein>
    <recommendedName>
        <fullName evidence="2">Alpha/beta hydrolase fold-3 domain-containing protein</fullName>
    </recommendedName>
</protein>
<reference evidence="3 4" key="1">
    <citation type="submission" date="2020-02" db="EMBL/GenBank/DDBJ databases">
        <authorList>
            <person name="Ma Q."/>
            <person name="Huang Y."/>
            <person name="Song X."/>
            <person name="Pei D."/>
        </authorList>
    </citation>
    <scope>NUCLEOTIDE SEQUENCE [LARGE SCALE GENOMIC DNA]</scope>
    <source>
        <strain evidence="3">Sxm20200214</strain>
        <tissue evidence="3">Leaf</tissue>
    </source>
</reference>
<dbReference type="Pfam" id="PF07859">
    <property type="entry name" value="Abhydrolase_3"/>
    <property type="match status" value="1"/>
</dbReference>
<dbReference type="GO" id="GO:0016787">
    <property type="term" value="F:hydrolase activity"/>
    <property type="evidence" value="ECO:0007669"/>
    <property type="project" value="InterPro"/>
</dbReference>
<dbReference type="PANTHER" id="PTHR23024">
    <property type="entry name" value="ARYLACETAMIDE DEACETYLASE"/>
    <property type="match status" value="1"/>
</dbReference>
<dbReference type="InterPro" id="IPR013094">
    <property type="entry name" value="AB_hydrolase_3"/>
</dbReference>
<proteinExistence type="inferred from homology"/>
<gene>
    <name evidence="3" type="ORF">Bca52824_012927</name>
</gene>
<evidence type="ECO:0000259" key="2">
    <source>
        <dbReference type="Pfam" id="PF07859"/>
    </source>
</evidence>
<evidence type="ECO:0000313" key="4">
    <source>
        <dbReference type="Proteomes" id="UP000886595"/>
    </source>
</evidence>
<dbReference type="SUPFAM" id="SSF53474">
    <property type="entry name" value="alpha/beta-Hydrolases"/>
    <property type="match status" value="1"/>
</dbReference>